<dbReference type="Proteomes" id="UP000315677">
    <property type="component" value="Unassembled WGS sequence"/>
</dbReference>
<organism evidence="6 7">
    <name type="scientific">Pseudonocardia kunmingensis</name>
    <dbReference type="NCBI Taxonomy" id="630975"/>
    <lineage>
        <taxon>Bacteria</taxon>
        <taxon>Bacillati</taxon>
        <taxon>Actinomycetota</taxon>
        <taxon>Actinomycetes</taxon>
        <taxon>Pseudonocardiales</taxon>
        <taxon>Pseudonocardiaceae</taxon>
        <taxon>Pseudonocardia</taxon>
    </lineage>
</organism>
<dbReference type="CDD" id="cd05013">
    <property type="entry name" value="SIS_RpiR"/>
    <property type="match status" value="1"/>
</dbReference>
<dbReference type="PROSITE" id="PS51464">
    <property type="entry name" value="SIS"/>
    <property type="match status" value="1"/>
</dbReference>
<evidence type="ECO:0000313" key="6">
    <source>
        <dbReference type="EMBL" id="TQM12074.1"/>
    </source>
</evidence>
<gene>
    <name evidence="6" type="ORF">FB558_4652</name>
</gene>
<evidence type="ECO:0000259" key="5">
    <source>
        <dbReference type="PROSITE" id="PS51464"/>
    </source>
</evidence>
<dbReference type="SUPFAM" id="SSF46689">
    <property type="entry name" value="Homeodomain-like"/>
    <property type="match status" value="1"/>
</dbReference>
<dbReference type="InterPro" id="IPR001347">
    <property type="entry name" value="SIS_dom"/>
</dbReference>
<name>A0A543DRY0_9PSEU</name>
<dbReference type="Pfam" id="PF01380">
    <property type="entry name" value="SIS"/>
    <property type="match status" value="1"/>
</dbReference>
<sequence>MKLLAIEVDTLPGVTSDPARGVLVRIRAVLPSLRPAQRRVAEAVLRDPAGSAELPIGRLAQQCATSAATVMRFCRSAGFRGYPELRLALARETGREDAGDGVALSPDIDPGDSLAEVVAKIAFTDAAAVQDTAATLDLDALAAAVDAVAAARRVDVYGLGASGFVGQDLQQKLHRIGLLAFAWPDPHAALTSAALLDTDSVAIAISHTGTTTDTVDALRVARESGARTVAVTNFVPSPLTGCADLVLATAARETTFRSGAMASRIAQLAVIDCLFVGVAQRSYDRTIDRLTRTHRAVQSRRG</sequence>
<dbReference type="EMBL" id="VFPA01000002">
    <property type="protein sequence ID" value="TQM12074.1"/>
    <property type="molecule type" value="Genomic_DNA"/>
</dbReference>
<evidence type="ECO:0000259" key="4">
    <source>
        <dbReference type="PROSITE" id="PS51071"/>
    </source>
</evidence>
<feature type="domain" description="SIS" evidence="5">
    <location>
        <begin position="144"/>
        <end position="284"/>
    </location>
</feature>
<dbReference type="Gene3D" id="3.40.50.10490">
    <property type="entry name" value="Glucose-6-phosphate isomerase like protein, domain 1"/>
    <property type="match status" value="1"/>
</dbReference>
<dbReference type="InterPro" id="IPR035472">
    <property type="entry name" value="RpiR-like_SIS"/>
</dbReference>
<dbReference type="GO" id="GO:1901135">
    <property type="term" value="P:carbohydrate derivative metabolic process"/>
    <property type="evidence" value="ECO:0007669"/>
    <property type="project" value="InterPro"/>
</dbReference>
<dbReference type="InterPro" id="IPR000281">
    <property type="entry name" value="HTH_RpiR"/>
</dbReference>
<evidence type="ECO:0000313" key="7">
    <source>
        <dbReference type="Proteomes" id="UP000315677"/>
    </source>
</evidence>
<dbReference type="SUPFAM" id="SSF53697">
    <property type="entry name" value="SIS domain"/>
    <property type="match status" value="1"/>
</dbReference>
<keyword evidence="7" id="KW-1185">Reference proteome</keyword>
<dbReference type="Gene3D" id="1.10.10.10">
    <property type="entry name" value="Winged helix-like DNA-binding domain superfamily/Winged helix DNA-binding domain"/>
    <property type="match status" value="1"/>
</dbReference>
<dbReference type="PANTHER" id="PTHR30514">
    <property type="entry name" value="GLUCOKINASE"/>
    <property type="match status" value="1"/>
</dbReference>
<keyword evidence="1" id="KW-0805">Transcription regulation</keyword>
<dbReference type="InterPro" id="IPR047640">
    <property type="entry name" value="RpiR-like"/>
</dbReference>
<feature type="domain" description="HTH rpiR-type" evidence="4">
    <location>
        <begin position="20"/>
        <end position="96"/>
    </location>
</feature>
<keyword evidence="3" id="KW-0804">Transcription</keyword>
<dbReference type="PROSITE" id="PS51071">
    <property type="entry name" value="HTH_RPIR"/>
    <property type="match status" value="1"/>
</dbReference>
<evidence type="ECO:0000256" key="3">
    <source>
        <dbReference type="ARBA" id="ARBA00023163"/>
    </source>
</evidence>
<dbReference type="InterPro" id="IPR009057">
    <property type="entry name" value="Homeodomain-like_sf"/>
</dbReference>
<dbReference type="InterPro" id="IPR036388">
    <property type="entry name" value="WH-like_DNA-bd_sf"/>
</dbReference>
<comment type="caution">
    <text evidence="6">The sequence shown here is derived from an EMBL/GenBank/DDBJ whole genome shotgun (WGS) entry which is preliminary data.</text>
</comment>
<evidence type="ECO:0000256" key="2">
    <source>
        <dbReference type="ARBA" id="ARBA00023125"/>
    </source>
</evidence>
<proteinExistence type="predicted"/>
<dbReference type="AlphaFoldDB" id="A0A543DRY0"/>
<dbReference type="PANTHER" id="PTHR30514:SF1">
    <property type="entry name" value="HTH-TYPE TRANSCRIPTIONAL REGULATOR HEXR-RELATED"/>
    <property type="match status" value="1"/>
</dbReference>
<evidence type="ECO:0000256" key="1">
    <source>
        <dbReference type="ARBA" id="ARBA00023015"/>
    </source>
</evidence>
<protein>
    <submittedName>
        <fullName evidence="6">RpiR family transcriptional regulator</fullName>
    </submittedName>
</protein>
<reference evidence="6 7" key="1">
    <citation type="submission" date="2019-06" db="EMBL/GenBank/DDBJ databases">
        <title>Sequencing the genomes of 1000 actinobacteria strains.</title>
        <authorList>
            <person name="Klenk H.-P."/>
        </authorList>
    </citation>
    <scope>NUCLEOTIDE SEQUENCE [LARGE SCALE GENOMIC DNA]</scope>
    <source>
        <strain evidence="6 7">DSM 45301</strain>
    </source>
</reference>
<keyword evidence="2" id="KW-0238">DNA-binding</keyword>
<dbReference type="InterPro" id="IPR046348">
    <property type="entry name" value="SIS_dom_sf"/>
</dbReference>
<dbReference type="Pfam" id="PF01418">
    <property type="entry name" value="HTH_6"/>
    <property type="match status" value="1"/>
</dbReference>
<dbReference type="GO" id="GO:0003700">
    <property type="term" value="F:DNA-binding transcription factor activity"/>
    <property type="evidence" value="ECO:0007669"/>
    <property type="project" value="InterPro"/>
</dbReference>
<dbReference type="GO" id="GO:0097367">
    <property type="term" value="F:carbohydrate derivative binding"/>
    <property type="evidence" value="ECO:0007669"/>
    <property type="project" value="InterPro"/>
</dbReference>
<dbReference type="GO" id="GO:0003677">
    <property type="term" value="F:DNA binding"/>
    <property type="evidence" value="ECO:0007669"/>
    <property type="project" value="UniProtKB-KW"/>
</dbReference>
<accession>A0A543DRY0</accession>